<dbReference type="PRINTS" id="PR00502">
    <property type="entry name" value="NUDIXFAMILY"/>
</dbReference>
<dbReference type="SUPFAM" id="SSF55811">
    <property type="entry name" value="Nudix"/>
    <property type="match status" value="1"/>
</dbReference>
<proteinExistence type="predicted"/>
<dbReference type="AlphaFoldDB" id="A0A1I7X3V8"/>
<dbReference type="Pfam" id="PF00293">
    <property type="entry name" value="NUDIX"/>
    <property type="match status" value="1"/>
</dbReference>
<evidence type="ECO:0000259" key="3">
    <source>
        <dbReference type="PROSITE" id="PS51462"/>
    </source>
</evidence>
<dbReference type="PANTHER" id="PTHR22769:SF56">
    <property type="entry name" value="8-OXO-DGDP PHOSPHATASE NUDT18"/>
    <property type="match status" value="1"/>
</dbReference>
<dbReference type="InterPro" id="IPR020476">
    <property type="entry name" value="Nudix_hydrolase"/>
</dbReference>
<keyword evidence="2" id="KW-0472">Membrane</keyword>
<reference evidence="5" key="1">
    <citation type="submission" date="2016-11" db="UniProtKB">
        <authorList>
            <consortium name="WormBaseParasite"/>
        </authorList>
    </citation>
    <scope>IDENTIFICATION</scope>
</reference>
<dbReference type="PROSITE" id="PS51462">
    <property type="entry name" value="NUDIX"/>
    <property type="match status" value="1"/>
</dbReference>
<keyword evidence="1" id="KW-0378">Hydrolase</keyword>
<protein>
    <submittedName>
        <fullName evidence="5">Nudix hydrolase domain-containing protein</fullName>
    </submittedName>
</protein>
<sequence>MFFVFIRLEWYMPAGRVEAGETLEDSVQREVKEETGYDCEVMELLSLQVQGSGWYRFAFYCHLTGGELKTTADQESLSAQWWSVKDENGIGKISGIYRFSGFEAIPNNNPNNSLRIYLKLIEDRIYICIISMSEKTCIATKMYFPPSVKSKYIFKILNDSLYRMGVRMLRDDEHDIPKSEWFHTVLIALVITICFNITVLSYRYEVWYLDKDMLNKDADKKRGENKSVVVDEDTKIHYSVYRAYNVIIPEQLSADTYGFSLRRVFQCPFRIPVTRFQSIRVKTVSRGYFRQQLYLIFIISKHAFNDKYLLLIYIISHLYGA</sequence>
<dbReference type="PANTHER" id="PTHR22769">
    <property type="entry name" value="MUTT/NUDIX HYDROLASE"/>
    <property type="match status" value="1"/>
</dbReference>
<evidence type="ECO:0000256" key="2">
    <source>
        <dbReference type="SAM" id="Phobius"/>
    </source>
</evidence>
<dbReference type="GO" id="GO:0044715">
    <property type="term" value="F:8-oxo-dGDP phosphatase activity"/>
    <property type="evidence" value="ECO:0007669"/>
    <property type="project" value="TreeGrafter"/>
</dbReference>
<dbReference type="GO" id="GO:0044716">
    <property type="term" value="F:8-oxo-GDP phosphatase activity"/>
    <property type="evidence" value="ECO:0007669"/>
    <property type="project" value="TreeGrafter"/>
</dbReference>
<keyword evidence="2" id="KW-0812">Transmembrane</keyword>
<dbReference type="Gene3D" id="3.90.79.10">
    <property type="entry name" value="Nucleoside Triphosphate Pyrophosphohydrolase"/>
    <property type="match status" value="1"/>
</dbReference>
<evidence type="ECO:0000313" key="4">
    <source>
        <dbReference type="Proteomes" id="UP000095283"/>
    </source>
</evidence>
<accession>A0A1I7X3V8</accession>
<dbReference type="InterPro" id="IPR000086">
    <property type="entry name" value="NUDIX_hydrolase_dom"/>
</dbReference>
<evidence type="ECO:0000313" key="5">
    <source>
        <dbReference type="WBParaSite" id="Hba_12105"/>
    </source>
</evidence>
<dbReference type="WBParaSite" id="Hba_12105">
    <property type="protein sequence ID" value="Hba_12105"/>
    <property type="gene ID" value="Hba_12105"/>
</dbReference>
<dbReference type="InterPro" id="IPR015797">
    <property type="entry name" value="NUDIX_hydrolase-like_dom_sf"/>
</dbReference>
<keyword evidence="4" id="KW-1185">Reference proteome</keyword>
<feature type="domain" description="Nudix hydrolase" evidence="3">
    <location>
        <begin position="1"/>
        <end position="105"/>
    </location>
</feature>
<evidence type="ECO:0000256" key="1">
    <source>
        <dbReference type="ARBA" id="ARBA00022801"/>
    </source>
</evidence>
<dbReference type="Proteomes" id="UP000095283">
    <property type="component" value="Unplaced"/>
</dbReference>
<organism evidence="4 5">
    <name type="scientific">Heterorhabditis bacteriophora</name>
    <name type="common">Entomopathogenic nematode worm</name>
    <dbReference type="NCBI Taxonomy" id="37862"/>
    <lineage>
        <taxon>Eukaryota</taxon>
        <taxon>Metazoa</taxon>
        <taxon>Ecdysozoa</taxon>
        <taxon>Nematoda</taxon>
        <taxon>Chromadorea</taxon>
        <taxon>Rhabditida</taxon>
        <taxon>Rhabditina</taxon>
        <taxon>Rhabditomorpha</taxon>
        <taxon>Strongyloidea</taxon>
        <taxon>Heterorhabditidae</taxon>
        <taxon>Heterorhabditis</taxon>
    </lineage>
</organism>
<name>A0A1I7X3V8_HETBA</name>
<keyword evidence="2" id="KW-1133">Transmembrane helix</keyword>
<feature type="transmembrane region" description="Helical" evidence="2">
    <location>
        <begin position="181"/>
        <end position="202"/>
    </location>
</feature>